<protein>
    <submittedName>
        <fullName evidence="10">Metalloprotease</fullName>
    </submittedName>
</protein>
<keyword evidence="6 10" id="KW-0482">Metalloprotease</keyword>
<name>A0AAE0IP51_9PEZI</name>
<dbReference type="EMBL" id="JAUEDM010000001">
    <property type="protein sequence ID" value="KAK3328783.1"/>
    <property type="molecule type" value="Genomic_DNA"/>
</dbReference>
<evidence type="ECO:0000256" key="1">
    <source>
        <dbReference type="ARBA" id="ARBA00009388"/>
    </source>
</evidence>
<feature type="domain" description="Peptidase M4" evidence="8">
    <location>
        <begin position="116"/>
        <end position="227"/>
    </location>
</feature>
<dbReference type="CDD" id="cd09597">
    <property type="entry name" value="M4_TLP"/>
    <property type="match status" value="1"/>
</dbReference>
<dbReference type="Proteomes" id="UP001283341">
    <property type="component" value="Unassembled WGS sequence"/>
</dbReference>
<evidence type="ECO:0000259" key="9">
    <source>
        <dbReference type="Pfam" id="PF02868"/>
    </source>
</evidence>
<dbReference type="InterPro" id="IPR052759">
    <property type="entry name" value="Metalloprotease_M4"/>
</dbReference>
<keyword evidence="5" id="KW-0862">Zinc</keyword>
<reference evidence="10" key="2">
    <citation type="submission" date="2023-06" db="EMBL/GenBank/DDBJ databases">
        <authorList>
            <consortium name="Lawrence Berkeley National Laboratory"/>
            <person name="Haridas S."/>
            <person name="Hensen N."/>
            <person name="Bonometti L."/>
            <person name="Westerberg I."/>
            <person name="Brannstrom I.O."/>
            <person name="Guillou S."/>
            <person name="Cros-Aarteil S."/>
            <person name="Calhoun S."/>
            <person name="Kuo A."/>
            <person name="Mondo S."/>
            <person name="Pangilinan J."/>
            <person name="Riley R."/>
            <person name="Labutti K."/>
            <person name="Andreopoulos B."/>
            <person name="Lipzen A."/>
            <person name="Chen C."/>
            <person name="Yanf M."/>
            <person name="Daum C."/>
            <person name="Ng V."/>
            <person name="Clum A."/>
            <person name="Steindorff A."/>
            <person name="Ohm R."/>
            <person name="Martin F."/>
            <person name="Silar P."/>
            <person name="Natvig D."/>
            <person name="Lalanne C."/>
            <person name="Gautier V."/>
            <person name="Ament-Velasquez S.L."/>
            <person name="Kruys A."/>
            <person name="Hutchinson M.I."/>
            <person name="Powell A.J."/>
            <person name="Barry K."/>
            <person name="Miller A.N."/>
            <person name="Grigoriev I.V."/>
            <person name="Debuchy R."/>
            <person name="Gladieux P."/>
            <person name="Thoren M.H."/>
            <person name="Johannesson H."/>
        </authorList>
    </citation>
    <scope>NUCLEOTIDE SEQUENCE</scope>
    <source>
        <strain evidence="10">CBS 118394</strain>
    </source>
</reference>
<gene>
    <name evidence="10" type="ORF">B0H66DRAFT_526183</name>
</gene>
<dbReference type="PRINTS" id="PR00730">
    <property type="entry name" value="THERMOLYSIN"/>
</dbReference>
<accession>A0AAE0IP51</accession>
<dbReference type="GO" id="GO:0006508">
    <property type="term" value="P:proteolysis"/>
    <property type="evidence" value="ECO:0007669"/>
    <property type="project" value="UniProtKB-KW"/>
</dbReference>
<organism evidence="10 11">
    <name type="scientific">Apodospora peruviana</name>
    <dbReference type="NCBI Taxonomy" id="516989"/>
    <lineage>
        <taxon>Eukaryota</taxon>
        <taxon>Fungi</taxon>
        <taxon>Dikarya</taxon>
        <taxon>Ascomycota</taxon>
        <taxon>Pezizomycotina</taxon>
        <taxon>Sordariomycetes</taxon>
        <taxon>Sordariomycetidae</taxon>
        <taxon>Sordariales</taxon>
        <taxon>Lasiosphaeriaceae</taxon>
        <taxon>Apodospora</taxon>
    </lineage>
</organism>
<feature type="region of interest" description="Disordered" evidence="7">
    <location>
        <begin position="124"/>
        <end position="147"/>
    </location>
</feature>
<feature type="domain" description="Peptidase M4 C-terminal" evidence="9">
    <location>
        <begin position="230"/>
        <end position="418"/>
    </location>
</feature>
<dbReference type="GO" id="GO:0046872">
    <property type="term" value="F:metal ion binding"/>
    <property type="evidence" value="ECO:0007669"/>
    <property type="project" value="UniProtKB-KW"/>
</dbReference>
<dbReference type="SUPFAM" id="SSF55486">
    <property type="entry name" value="Metalloproteases ('zincins'), catalytic domain"/>
    <property type="match status" value="1"/>
</dbReference>
<evidence type="ECO:0000259" key="8">
    <source>
        <dbReference type="Pfam" id="PF01447"/>
    </source>
</evidence>
<dbReference type="InterPro" id="IPR027268">
    <property type="entry name" value="Peptidase_M4/M1_CTD_sf"/>
</dbReference>
<keyword evidence="3" id="KW-0479">Metal-binding</keyword>
<feature type="region of interest" description="Disordered" evidence="7">
    <location>
        <begin position="78"/>
        <end position="102"/>
    </location>
</feature>
<comment type="similarity">
    <text evidence="1">Belongs to the peptidase M4 family.</text>
</comment>
<dbReference type="InterPro" id="IPR023612">
    <property type="entry name" value="Peptidase_M4"/>
</dbReference>
<evidence type="ECO:0000256" key="2">
    <source>
        <dbReference type="ARBA" id="ARBA00022670"/>
    </source>
</evidence>
<proteinExistence type="inferred from homology"/>
<keyword evidence="11" id="KW-1185">Reference proteome</keyword>
<evidence type="ECO:0000313" key="10">
    <source>
        <dbReference type="EMBL" id="KAK3328783.1"/>
    </source>
</evidence>
<keyword evidence="2" id="KW-0645">Protease</keyword>
<keyword evidence="4" id="KW-0378">Hydrolase</keyword>
<dbReference type="Gene3D" id="1.10.390.10">
    <property type="entry name" value="Neutral Protease Domain 2"/>
    <property type="match status" value="1"/>
</dbReference>
<evidence type="ECO:0000313" key="11">
    <source>
        <dbReference type="Proteomes" id="UP001283341"/>
    </source>
</evidence>
<comment type="caution">
    <text evidence="10">The sequence shown here is derived from an EMBL/GenBank/DDBJ whole genome shotgun (WGS) entry which is preliminary data.</text>
</comment>
<sequence length="423" mass="46195">MASHMCCVVPPYLLDALCECSDPELREMAASTLAFGQTIQDERHEFSQGGFTDTATDHHDDDTPGPAQGIVPDYLLESIGGSGEDPELQKADRAAADAEGLSEAGMVASQSGFFREVYDMEHSAADTQLPGKPRRAEGDGPHSDPAVNEVYDNALKVLLFYQKYFNLTSVDNNNMKIVSSVHYGSRVTNAWWHHNQMKYGDGIPGKLGHYTNALDVIGHEITHGVTQFHSQIKYNGESGALNEHISDVFGIMVKQIADNTTADKADWLLGETCFMPDIKGVGLRNMLHPGTAWTRAKVTVMEGDDVQPDHYSKIAGILKNDPDGVKRDHGGVHYFSGIPNRAFALSATRFGGFSYEKAGKIWWTAVTAKEGSNPPTYRIPSTCTFAQFADVTVEVAKELFPNSGADQVVRTAWNDVGVQVKAH</sequence>
<evidence type="ECO:0000256" key="4">
    <source>
        <dbReference type="ARBA" id="ARBA00022801"/>
    </source>
</evidence>
<feature type="compositionally biased region" description="Basic and acidic residues" evidence="7">
    <location>
        <begin position="87"/>
        <end position="96"/>
    </location>
</feature>
<evidence type="ECO:0000256" key="7">
    <source>
        <dbReference type="SAM" id="MobiDB-lite"/>
    </source>
</evidence>
<dbReference type="GO" id="GO:0004222">
    <property type="term" value="F:metalloendopeptidase activity"/>
    <property type="evidence" value="ECO:0007669"/>
    <property type="project" value="InterPro"/>
</dbReference>
<reference evidence="10" key="1">
    <citation type="journal article" date="2023" name="Mol. Phylogenet. Evol.">
        <title>Genome-scale phylogeny and comparative genomics of the fungal order Sordariales.</title>
        <authorList>
            <person name="Hensen N."/>
            <person name="Bonometti L."/>
            <person name="Westerberg I."/>
            <person name="Brannstrom I.O."/>
            <person name="Guillou S."/>
            <person name="Cros-Aarteil S."/>
            <person name="Calhoun S."/>
            <person name="Haridas S."/>
            <person name="Kuo A."/>
            <person name="Mondo S."/>
            <person name="Pangilinan J."/>
            <person name="Riley R."/>
            <person name="LaButti K."/>
            <person name="Andreopoulos B."/>
            <person name="Lipzen A."/>
            <person name="Chen C."/>
            <person name="Yan M."/>
            <person name="Daum C."/>
            <person name="Ng V."/>
            <person name="Clum A."/>
            <person name="Steindorff A."/>
            <person name="Ohm R.A."/>
            <person name="Martin F."/>
            <person name="Silar P."/>
            <person name="Natvig D.O."/>
            <person name="Lalanne C."/>
            <person name="Gautier V."/>
            <person name="Ament-Velasquez S.L."/>
            <person name="Kruys A."/>
            <person name="Hutchinson M.I."/>
            <person name="Powell A.J."/>
            <person name="Barry K."/>
            <person name="Miller A.N."/>
            <person name="Grigoriev I.V."/>
            <person name="Debuchy R."/>
            <person name="Gladieux P."/>
            <person name="Hiltunen Thoren M."/>
            <person name="Johannesson H."/>
        </authorList>
    </citation>
    <scope>NUCLEOTIDE SEQUENCE</scope>
    <source>
        <strain evidence="10">CBS 118394</strain>
    </source>
</reference>
<dbReference type="Pfam" id="PF02868">
    <property type="entry name" value="Peptidase_M4_C"/>
    <property type="match status" value="1"/>
</dbReference>
<dbReference type="Gene3D" id="3.10.170.10">
    <property type="match status" value="1"/>
</dbReference>
<dbReference type="Pfam" id="PF01447">
    <property type="entry name" value="Peptidase_M4"/>
    <property type="match status" value="1"/>
</dbReference>
<dbReference type="InterPro" id="IPR013856">
    <property type="entry name" value="Peptidase_M4_domain"/>
</dbReference>
<evidence type="ECO:0000256" key="5">
    <source>
        <dbReference type="ARBA" id="ARBA00022833"/>
    </source>
</evidence>
<dbReference type="InterPro" id="IPR001570">
    <property type="entry name" value="Peptidase_M4_C_domain"/>
</dbReference>
<dbReference type="PANTHER" id="PTHR43579">
    <property type="match status" value="1"/>
</dbReference>
<dbReference type="PANTHER" id="PTHR43579:SF1">
    <property type="entry name" value="NEUTRAL METALLOPROTEINASE"/>
    <property type="match status" value="1"/>
</dbReference>
<evidence type="ECO:0000256" key="3">
    <source>
        <dbReference type="ARBA" id="ARBA00022723"/>
    </source>
</evidence>
<dbReference type="AlphaFoldDB" id="A0AAE0IP51"/>
<evidence type="ECO:0000256" key="6">
    <source>
        <dbReference type="ARBA" id="ARBA00023049"/>
    </source>
</evidence>